<evidence type="ECO:0000313" key="1">
    <source>
        <dbReference type="Proteomes" id="UP000887563"/>
    </source>
</evidence>
<protein>
    <submittedName>
        <fullName evidence="2">Uncharacterized protein</fullName>
    </submittedName>
</protein>
<proteinExistence type="predicted"/>
<dbReference type="WBParaSite" id="Minc3s00026g01655">
    <property type="protein sequence ID" value="Minc3s00026g01655"/>
    <property type="gene ID" value="Minc3s00026g01655"/>
</dbReference>
<evidence type="ECO:0000313" key="2">
    <source>
        <dbReference type="WBParaSite" id="Minc3s00026g01655"/>
    </source>
</evidence>
<organism evidence="1 2">
    <name type="scientific">Meloidogyne incognita</name>
    <name type="common">Southern root-knot nematode worm</name>
    <name type="synonym">Oxyuris incognita</name>
    <dbReference type="NCBI Taxonomy" id="6306"/>
    <lineage>
        <taxon>Eukaryota</taxon>
        <taxon>Metazoa</taxon>
        <taxon>Ecdysozoa</taxon>
        <taxon>Nematoda</taxon>
        <taxon>Chromadorea</taxon>
        <taxon>Rhabditida</taxon>
        <taxon>Tylenchina</taxon>
        <taxon>Tylenchomorpha</taxon>
        <taxon>Tylenchoidea</taxon>
        <taxon>Meloidogynidae</taxon>
        <taxon>Meloidogyninae</taxon>
        <taxon>Meloidogyne</taxon>
        <taxon>Meloidogyne incognita group</taxon>
    </lineage>
</organism>
<name>A0A914KK24_MELIC</name>
<keyword evidence="1" id="KW-1185">Reference proteome</keyword>
<sequence length="58" mass="6767">MHVYTSKSFRNEHRHRKQVFHNSGMWTNCVIFCKCGLRDSFILEAKSPNCLKASMSFG</sequence>
<reference evidence="2" key="1">
    <citation type="submission" date="2022-11" db="UniProtKB">
        <authorList>
            <consortium name="WormBaseParasite"/>
        </authorList>
    </citation>
    <scope>IDENTIFICATION</scope>
</reference>
<accession>A0A914KK24</accession>
<dbReference type="Proteomes" id="UP000887563">
    <property type="component" value="Unplaced"/>
</dbReference>
<dbReference type="AlphaFoldDB" id="A0A914KK24"/>